<dbReference type="EMBL" id="JABZFV010000072">
    <property type="protein sequence ID" value="MBF0934818.1"/>
    <property type="molecule type" value="Genomic_DNA"/>
</dbReference>
<evidence type="ECO:0000313" key="15">
    <source>
        <dbReference type="Proteomes" id="UP000757900"/>
    </source>
</evidence>
<protein>
    <recommendedName>
        <fullName evidence="5 11">2-dehydropantoate 2-reductase</fullName>
        <ecNumber evidence="4 11">1.1.1.169</ecNumber>
    </recommendedName>
    <alternativeName>
        <fullName evidence="9 11">Ketopantoate reductase</fullName>
    </alternativeName>
</protein>
<dbReference type="Pfam" id="PF08546">
    <property type="entry name" value="ApbA_C"/>
    <property type="match status" value="1"/>
</dbReference>
<feature type="domain" description="Ketopantoate reductase N-terminal" evidence="12">
    <location>
        <begin position="4"/>
        <end position="150"/>
    </location>
</feature>
<dbReference type="PANTHER" id="PTHR43765">
    <property type="entry name" value="2-DEHYDROPANTOATE 2-REDUCTASE-RELATED"/>
    <property type="match status" value="1"/>
</dbReference>
<dbReference type="InterPro" id="IPR008927">
    <property type="entry name" value="6-PGluconate_DH-like_C_sf"/>
</dbReference>
<dbReference type="NCBIfam" id="TIGR00745">
    <property type="entry name" value="apbA_panE"/>
    <property type="match status" value="1"/>
</dbReference>
<accession>A0A929QSK2</accession>
<comment type="function">
    <text evidence="1 11">Catalyzes the NADPH-dependent reduction of ketopantoate into pantoic acid.</text>
</comment>
<evidence type="ECO:0000313" key="14">
    <source>
        <dbReference type="EMBL" id="MBF0934818.1"/>
    </source>
</evidence>
<dbReference type="InterPro" id="IPR036291">
    <property type="entry name" value="NAD(P)-bd_dom_sf"/>
</dbReference>
<dbReference type="InterPro" id="IPR003710">
    <property type="entry name" value="ApbA"/>
</dbReference>
<feature type="domain" description="Ketopantoate reductase C-terminal" evidence="13">
    <location>
        <begin position="179"/>
        <end position="304"/>
    </location>
</feature>
<dbReference type="Gene3D" id="3.40.50.720">
    <property type="entry name" value="NAD(P)-binding Rossmann-like Domain"/>
    <property type="match status" value="1"/>
</dbReference>
<evidence type="ECO:0000256" key="5">
    <source>
        <dbReference type="ARBA" id="ARBA00019465"/>
    </source>
</evidence>
<dbReference type="InterPro" id="IPR013332">
    <property type="entry name" value="KPR_N"/>
</dbReference>
<evidence type="ECO:0000256" key="6">
    <source>
        <dbReference type="ARBA" id="ARBA00022655"/>
    </source>
</evidence>
<dbReference type="GO" id="GO:0050661">
    <property type="term" value="F:NADP binding"/>
    <property type="evidence" value="ECO:0007669"/>
    <property type="project" value="TreeGrafter"/>
</dbReference>
<dbReference type="EC" id="1.1.1.169" evidence="4 11"/>
<keyword evidence="7 11" id="KW-0521">NADP</keyword>
<dbReference type="NCBIfam" id="NF005088">
    <property type="entry name" value="PRK06522.1-2"/>
    <property type="match status" value="1"/>
</dbReference>
<evidence type="ECO:0000256" key="7">
    <source>
        <dbReference type="ARBA" id="ARBA00022857"/>
    </source>
</evidence>
<name>A0A929QSK2_ABIDE</name>
<reference evidence="14" key="1">
    <citation type="submission" date="2020-04" db="EMBL/GenBank/DDBJ databases">
        <title>Deep metagenomics examines the oral microbiome during advanced dental caries in children, revealing novel taxa and co-occurrences with host molecules.</title>
        <authorList>
            <person name="Baker J.L."/>
            <person name="Morton J.T."/>
            <person name="Dinis M."/>
            <person name="Alvarez R."/>
            <person name="Tran N.C."/>
            <person name="Knight R."/>
            <person name="Edlund A."/>
        </authorList>
    </citation>
    <scope>NUCLEOTIDE SEQUENCE</scope>
    <source>
        <strain evidence="14">JCVI_23_bin.16</strain>
    </source>
</reference>
<dbReference type="SUPFAM" id="SSF51735">
    <property type="entry name" value="NAD(P)-binding Rossmann-fold domains"/>
    <property type="match status" value="1"/>
</dbReference>
<evidence type="ECO:0000256" key="9">
    <source>
        <dbReference type="ARBA" id="ARBA00032024"/>
    </source>
</evidence>
<gene>
    <name evidence="14" type="ORF">HXK00_04125</name>
</gene>
<evidence type="ECO:0000256" key="1">
    <source>
        <dbReference type="ARBA" id="ARBA00002919"/>
    </source>
</evidence>
<dbReference type="SUPFAM" id="SSF48179">
    <property type="entry name" value="6-phosphogluconate dehydrogenase C-terminal domain-like"/>
    <property type="match status" value="1"/>
</dbReference>
<dbReference type="PANTHER" id="PTHR43765:SF2">
    <property type="entry name" value="2-DEHYDROPANTOATE 2-REDUCTASE"/>
    <property type="match status" value="1"/>
</dbReference>
<comment type="similarity">
    <text evidence="3 11">Belongs to the ketopantoate reductase family.</text>
</comment>
<evidence type="ECO:0000256" key="4">
    <source>
        <dbReference type="ARBA" id="ARBA00013014"/>
    </source>
</evidence>
<dbReference type="Pfam" id="PF02558">
    <property type="entry name" value="ApbA"/>
    <property type="match status" value="1"/>
</dbReference>
<comment type="caution">
    <text evidence="14">The sequence shown here is derived from an EMBL/GenBank/DDBJ whole genome shotgun (WGS) entry which is preliminary data.</text>
</comment>
<dbReference type="InterPro" id="IPR013752">
    <property type="entry name" value="KPA_reductase"/>
</dbReference>
<dbReference type="Proteomes" id="UP000757900">
    <property type="component" value="Unassembled WGS sequence"/>
</dbReference>
<dbReference type="GO" id="GO:0015940">
    <property type="term" value="P:pantothenate biosynthetic process"/>
    <property type="evidence" value="ECO:0007669"/>
    <property type="project" value="UniProtKB-KW"/>
</dbReference>
<sequence length="310" mass="33615">MKFAIAGAGAMGCRFAYQLKQSGQEVILIDRWPAHIEAIRQNGLHVDWNGQEVVEQFPIYYPEEVTEQVDVVIVFTKAMQLADMLSAIQPVFGPDTAVVCLLNGLGHELVMKQYVAEENLVMGSTIWSAALDGPGRAVLHGVGSLSLQNFVDTPSARAKTQAIVAALDEAGLQASYSENVKAAIWRKACVNACGNAPTALLECDLGGFFDNPYTEELVSAIAQEFTAVAATQGVEFDPAELTQFIISASLKIREHHASMYQDLIINRRLTEVDYINGAVTRIGEAAGIPTPVNRTITQLVHMKELLLGAQ</sequence>
<evidence type="ECO:0000256" key="2">
    <source>
        <dbReference type="ARBA" id="ARBA00004994"/>
    </source>
</evidence>
<evidence type="ECO:0000256" key="10">
    <source>
        <dbReference type="ARBA" id="ARBA00048793"/>
    </source>
</evidence>
<evidence type="ECO:0000256" key="8">
    <source>
        <dbReference type="ARBA" id="ARBA00023002"/>
    </source>
</evidence>
<dbReference type="InterPro" id="IPR050838">
    <property type="entry name" value="Ketopantoate_reductase"/>
</dbReference>
<dbReference type="Gene3D" id="1.10.1040.10">
    <property type="entry name" value="N-(1-d-carboxylethyl)-l-norvaline Dehydrogenase, domain 2"/>
    <property type="match status" value="1"/>
</dbReference>
<evidence type="ECO:0000259" key="12">
    <source>
        <dbReference type="Pfam" id="PF02558"/>
    </source>
</evidence>
<comment type="pathway">
    <text evidence="2 11">Cofactor biosynthesis; (R)-pantothenate biosynthesis; (R)-pantoate from 3-methyl-2-oxobutanoate: step 2/2.</text>
</comment>
<dbReference type="FunFam" id="1.10.1040.10:FF:000017">
    <property type="entry name" value="2-dehydropantoate 2-reductase"/>
    <property type="match status" value="1"/>
</dbReference>
<keyword evidence="8 11" id="KW-0560">Oxidoreductase</keyword>
<dbReference type="InterPro" id="IPR013328">
    <property type="entry name" value="6PGD_dom2"/>
</dbReference>
<dbReference type="GO" id="GO:0008677">
    <property type="term" value="F:2-dehydropantoate 2-reductase activity"/>
    <property type="evidence" value="ECO:0007669"/>
    <property type="project" value="UniProtKB-EC"/>
</dbReference>
<comment type="catalytic activity">
    <reaction evidence="10 11">
        <text>(R)-pantoate + NADP(+) = 2-dehydropantoate + NADPH + H(+)</text>
        <dbReference type="Rhea" id="RHEA:16233"/>
        <dbReference type="ChEBI" id="CHEBI:11561"/>
        <dbReference type="ChEBI" id="CHEBI:15378"/>
        <dbReference type="ChEBI" id="CHEBI:15980"/>
        <dbReference type="ChEBI" id="CHEBI:57783"/>
        <dbReference type="ChEBI" id="CHEBI:58349"/>
        <dbReference type="EC" id="1.1.1.169"/>
    </reaction>
</comment>
<keyword evidence="6 11" id="KW-0566">Pantothenate biosynthesis</keyword>
<evidence type="ECO:0000256" key="3">
    <source>
        <dbReference type="ARBA" id="ARBA00007870"/>
    </source>
</evidence>
<evidence type="ECO:0000256" key="11">
    <source>
        <dbReference type="RuleBase" id="RU362068"/>
    </source>
</evidence>
<proteinExistence type="inferred from homology"/>
<organism evidence="14 15">
    <name type="scientific">Abiotrophia defectiva</name>
    <name type="common">Streptococcus defectivus</name>
    <dbReference type="NCBI Taxonomy" id="46125"/>
    <lineage>
        <taxon>Bacteria</taxon>
        <taxon>Bacillati</taxon>
        <taxon>Bacillota</taxon>
        <taxon>Bacilli</taxon>
        <taxon>Lactobacillales</taxon>
        <taxon>Aerococcaceae</taxon>
        <taxon>Abiotrophia</taxon>
    </lineage>
</organism>
<dbReference type="AlphaFoldDB" id="A0A929QSK2"/>
<evidence type="ECO:0000259" key="13">
    <source>
        <dbReference type="Pfam" id="PF08546"/>
    </source>
</evidence>
<dbReference type="GO" id="GO:0005737">
    <property type="term" value="C:cytoplasm"/>
    <property type="evidence" value="ECO:0007669"/>
    <property type="project" value="TreeGrafter"/>
</dbReference>